<dbReference type="EMBL" id="JAWDJX010000027">
    <property type="protein sequence ID" value="KAK3051277.1"/>
    <property type="molecule type" value="Genomic_DNA"/>
</dbReference>
<gene>
    <name evidence="2" type="ORF">LTR09_007673</name>
</gene>
<proteinExistence type="predicted"/>
<sequence length="268" mass="29263">MPTLESEVVPREPSQSLATDLVSGRAVVPGPSFTDHSRLKTSQPPRGQKRSRILLFSSGSGTVAQEPSHESSWLLAQPIRVPSGARGRVVPATPVASTSSESLRPLAPAPSKVSSKMPESSSTAAKASGPLPTSRQQKVELTKPRPTWLSSGESLTTLTTGQVVPLAWTNLELEVTDQMRPTYKKGLELEHNSALKEPLILESFLDFRARQLQRLNVKTPTAKGENALRRMYRAWANDKSTTPEWVPEADRTVMLMHSKTYGSTDSKT</sequence>
<reference evidence="2" key="1">
    <citation type="submission" date="2023-04" db="EMBL/GenBank/DDBJ databases">
        <title>Black Yeasts Isolated from many extreme environments.</title>
        <authorList>
            <person name="Coleine C."/>
            <person name="Stajich J.E."/>
            <person name="Selbmann L."/>
        </authorList>
    </citation>
    <scope>NUCLEOTIDE SEQUENCE</scope>
    <source>
        <strain evidence="2">CCFEE 5312</strain>
    </source>
</reference>
<dbReference type="AlphaFoldDB" id="A0AAJ0DCM6"/>
<feature type="region of interest" description="Disordered" evidence="1">
    <location>
        <begin position="1"/>
        <end position="52"/>
    </location>
</feature>
<name>A0AAJ0DCM6_9PEZI</name>
<feature type="compositionally biased region" description="Low complexity" evidence="1">
    <location>
        <begin position="110"/>
        <end position="122"/>
    </location>
</feature>
<evidence type="ECO:0000313" key="2">
    <source>
        <dbReference type="EMBL" id="KAK3051277.1"/>
    </source>
</evidence>
<evidence type="ECO:0000256" key="1">
    <source>
        <dbReference type="SAM" id="MobiDB-lite"/>
    </source>
</evidence>
<dbReference type="Proteomes" id="UP001271007">
    <property type="component" value="Unassembled WGS sequence"/>
</dbReference>
<protein>
    <submittedName>
        <fullName evidence="2">Uncharacterized protein</fullName>
    </submittedName>
</protein>
<feature type="region of interest" description="Disordered" evidence="1">
    <location>
        <begin position="85"/>
        <end position="152"/>
    </location>
</feature>
<accession>A0AAJ0DCM6</accession>
<organism evidence="2 3">
    <name type="scientific">Extremus antarcticus</name>
    <dbReference type="NCBI Taxonomy" id="702011"/>
    <lineage>
        <taxon>Eukaryota</taxon>
        <taxon>Fungi</taxon>
        <taxon>Dikarya</taxon>
        <taxon>Ascomycota</taxon>
        <taxon>Pezizomycotina</taxon>
        <taxon>Dothideomycetes</taxon>
        <taxon>Dothideomycetidae</taxon>
        <taxon>Mycosphaerellales</taxon>
        <taxon>Extremaceae</taxon>
        <taxon>Extremus</taxon>
    </lineage>
</organism>
<keyword evidence="3" id="KW-1185">Reference proteome</keyword>
<evidence type="ECO:0000313" key="3">
    <source>
        <dbReference type="Proteomes" id="UP001271007"/>
    </source>
</evidence>
<comment type="caution">
    <text evidence="2">The sequence shown here is derived from an EMBL/GenBank/DDBJ whole genome shotgun (WGS) entry which is preliminary data.</text>
</comment>